<dbReference type="EMBL" id="JAGFBR010000008">
    <property type="protein sequence ID" value="KAH0463402.1"/>
    <property type="molecule type" value="Genomic_DNA"/>
</dbReference>
<dbReference type="InterPro" id="IPR001128">
    <property type="entry name" value="Cyt_P450"/>
</dbReference>
<accession>A0AAV7H4Z0</accession>
<evidence type="ECO:0000256" key="9">
    <source>
        <dbReference type="RuleBase" id="RU000461"/>
    </source>
</evidence>
<dbReference type="CDD" id="cd11072">
    <property type="entry name" value="CYP71-like"/>
    <property type="match status" value="1"/>
</dbReference>
<evidence type="ECO:0000313" key="12">
    <source>
        <dbReference type="Proteomes" id="UP000775213"/>
    </source>
</evidence>
<keyword evidence="5 9" id="KW-0560">Oxidoreductase</keyword>
<dbReference type="SUPFAM" id="SSF48264">
    <property type="entry name" value="Cytochrome P450"/>
    <property type="match status" value="1"/>
</dbReference>
<protein>
    <recommendedName>
        <fullName evidence="13">Cytochrome P450</fullName>
    </recommendedName>
</protein>
<keyword evidence="10" id="KW-0472">Membrane</keyword>
<evidence type="ECO:0000256" key="5">
    <source>
        <dbReference type="ARBA" id="ARBA00023002"/>
    </source>
</evidence>
<evidence type="ECO:0000256" key="3">
    <source>
        <dbReference type="ARBA" id="ARBA00022617"/>
    </source>
</evidence>
<feature type="transmembrane region" description="Helical" evidence="10">
    <location>
        <begin position="12"/>
        <end position="37"/>
    </location>
</feature>
<keyword evidence="10" id="KW-1133">Transmembrane helix</keyword>
<evidence type="ECO:0000256" key="10">
    <source>
        <dbReference type="SAM" id="Phobius"/>
    </source>
</evidence>
<evidence type="ECO:0000256" key="6">
    <source>
        <dbReference type="ARBA" id="ARBA00023004"/>
    </source>
</evidence>
<keyword evidence="4 8" id="KW-0479">Metal-binding</keyword>
<keyword evidence="12" id="KW-1185">Reference proteome</keyword>
<evidence type="ECO:0000256" key="2">
    <source>
        <dbReference type="ARBA" id="ARBA00010617"/>
    </source>
</evidence>
<organism evidence="11 12">
    <name type="scientific">Dendrobium chrysotoxum</name>
    <name type="common">Orchid</name>
    <dbReference type="NCBI Taxonomy" id="161865"/>
    <lineage>
        <taxon>Eukaryota</taxon>
        <taxon>Viridiplantae</taxon>
        <taxon>Streptophyta</taxon>
        <taxon>Embryophyta</taxon>
        <taxon>Tracheophyta</taxon>
        <taxon>Spermatophyta</taxon>
        <taxon>Magnoliopsida</taxon>
        <taxon>Liliopsida</taxon>
        <taxon>Asparagales</taxon>
        <taxon>Orchidaceae</taxon>
        <taxon>Epidendroideae</taxon>
        <taxon>Malaxideae</taxon>
        <taxon>Dendrobiinae</taxon>
        <taxon>Dendrobium</taxon>
    </lineage>
</organism>
<keyword evidence="3 8" id="KW-0349">Heme</keyword>
<proteinExistence type="inferred from homology"/>
<dbReference type="GO" id="GO:0016705">
    <property type="term" value="F:oxidoreductase activity, acting on paired donors, with incorporation or reduction of molecular oxygen"/>
    <property type="evidence" value="ECO:0007669"/>
    <property type="project" value="InterPro"/>
</dbReference>
<comment type="similarity">
    <text evidence="2 9">Belongs to the cytochrome P450 family.</text>
</comment>
<evidence type="ECO:0000256" key="1">
    <source>
        <dbReference type="ARBA" id="ARBA00001971"/>
    </source>
</evidence>
<dbReference type="PANTHER" id="PTHR47955:SF19">
    <property type="entry name" value="CYTOCHROME P450 71A9-LIKE ISOFORM X1"/>
    <property type="match status" value="1"/>
</dbReference>
<feature type="transmembrane region" description="Helical" evidence="10">
    <location>
        <begin position="94"/>
        <end position="116"/>
    </location>
</feature>
<comment type="caution">
    <text evidence="11">The sequence shown here is derived from an EMBL/GenBank/DDBJ whole genome shotgun (WGS) entry which is preliminary data.</text>
</comment>
<evidence type="ECO:0000256" key="7">
    <source>
        <dbReference type="ARBA" id="ARBA00023033"/>
    </source>
</evidence>
<comment type="cofactor">
    <cofactor evidence="1 8">
        <name>heme</name>
        <dbReference type="ChEBI" id="CHEBI:30413"/>
    </cofactor>
</comment>
<dbReference type="PRINTS" id="PR00385">
    <property type="entry name" value="P450"/>
</dbReference>
<dbReference type="GO" id="GO:0005506">
    <property type="term" value="F:iron ion binding"/>
    <property type="evidence" value="ECO:0007669"/>
    <property type="project" value="InterPro"/>
</dbReference>
<dbReference type="PANTHER" id="PTHR47955">
    <property type="entry name" value="CYTOCHROME P450 FAMILY 71 PROTEIN"/>
    <property type="match status" value="1"/>
</dbReference>
<dbReference type="InterPro" id="IPR036396">
    <property type="entry name" value="Cyt_P450_sf"/>
</dbReference>
<keyword evidence="7 9" id="KW-0503">Monooxygenase</keyword>
<dbReference type="PRINTS" id="PR00463">
    <property type="entry name" value="EP450I"/>
</dbReference>
<sequence length="538" mass="60689">MCPSFSPIVPLLLYPLAMLLMLALTILAIVLLSLFFFKKSTADIASATTTTSTIINTSSVQPLPPSPPKFPIIGNLHQFGSSPHRSLRSLSERYGSLMLLHLGHLPVLVTSSPSIIREITQTQDHLFANRPSLKATDTLFRHGHDIAFAPYGEYWREMKKATILHLLSNKKVGSYKYAREEELAFMMKEIERTVLVDITKMFHVLSRDVISRAVIGESTRNKLWGDDLSRLIDESSRMMGEFYVGDYIPWLGKIVGVVSGFERRLRNAVERSDKLLEEIVKEHRRRIAKRKEEGDGDATHECFLDALLTLDEWELKCKGVVFDSDSIKAVILDMFGAGIDPTSISMEWTMAELICHPTAMRKLKEEIIKVVGPNKACIKEEQLADMNYLKAVVKEALRLHPPASIIIPRQLLQDTNIKGYRIPKGTMVLMNAWATGRDPKIWDSPEEFRPERFINGEAGGINFSSHGYQLLAFGAGRRSCPGMKFSMTLIELAIANLVYVFDWKPAKGEIEDIDMSEVYGLTTRKREALMLIATKAFK</sequence>
<dbReference type="InterPro" id="IPR017972">
    <property type="entry name" value="Cyt_P450_CS"/>
</dbReference>
<evidence type="ECO:0000313" key="11">
    <source>
        <dbReference type="EMBL" id="KAH0463402.1"/>
    </source>
</evidence>
<name>A0AAV7H4Z0_DENCH</name>
<dbReference type="Pfam" id="PF00067">
    <property type="entry name" value="p450"/>
    <property type="match status" value="1"/>
</dbReference>
<dbReference type="Gene3D" id="1.10.630.10">
    <property type="entry name" value="Cytochrome P450"/>
    <property type="match status" value="1"/>
</dbReference>
<dbReference type="InterPro" id="IPR002401">
    <property type="entry name" value="Cyt_P450_E_grp-I"/>
</dbReference>
<dbReference type="AlphaFoldDB" id="A0AAV7H4Z0"/>
<dbReference type="GO" id="GO:0004497">
    <property type="term" value="F:monooxygenase activity"/>
    <property type="evidence" value="ECO:0007669"/>
    <property type="project" value="UniProtKB-KW"/>
</dbReference>
<evidence type="ECO:0000256" key="4">
    <source>
        <dbReference type="ARBA" id="ARBA00022723"/>
    </source>
</evidence>
<reference evidence="11 12" key="1">
    <citation type="journal article" date="2021" name="Hortic Res">
        <title>Chromosome-scale assembly of the Dendrobium chrysotoxum genome enhances the understanding of orchid evolution.</title>
        <authorList>
            <person name="Zhang Y."/>
            <person name="Zhang G.Q."/>
            <person name="Zhang D."/>
            <person name="Liu X.D."/>
            <person name="Xu X.Y."/>
            <person name="Sun W.H."/>
            <person name="Yu X."/>
            <person name="Zhu X."/>
            <person name="Wang Z.W."/>
            <person name="Zhao X."/>
            <person name="Zhong W.Y."/>
            <person name="Chen H."/>
            <person name="Yin W.L."/>
            <person name="Huang T."/>
            <person name="Niu S.C."/>
            <person name="Liu Z.J."/>
        </authorList>
    </citation>
    <scope>NUCLEOTIDE SEQUENCE [LARGE SCALE GENOMIC DNA]</scope>
    <source>
        <strain evidence="11">Lindl</strain>
    </source>
</reference>
<gene>
    <name evidence="11" type="ORF">IEQ34_007984</name>
</gene>
<evidence type="ECO:0008006" key="13">
    <source>
        <dbReference type="Google" id="ProtNLM"/>
    </source>
</evidence>
<keyword evidence="6 8" id="KW-0408">Iron</keyword>
<dbReference type="FunFam" id="1.10.630.10:FF:000043">
    <property type="entry name" value="Cytochrome P450 99A2"/>
    <property type="match status" value="1"/>
</dbReference>
<feature type="binding site" description="axial binding residue" evidence="8">
    <location>
        <position position="480"/>
    </location>
    <ligand>
        <name>heme</name>
        <dbReference type="ChEBI" id="CHEBI:30413"/>
    </ligand>
    <ligandPart>
        <name>Fe</name>
        <dbReference type="ChEBI" id="CHEBI:18248"/>
    </ligandPart>
</feature>
<dbReference type="PROSITE" id="PS00086">
    <property type="entry name" value="CYTOCHROME_P450"/>
    <property type="match status" value="1"/>
</dbReference>
<dbReference type="GO" id="GO:0020037">
    <property type="term" value="F:heme binding"/>
    <property type="evidence" value="ECO:0007669"/>
    <property type="project" value="InterPro"/>
</dbReference>
<evidence type="ECO:0000256" key="8">
    <source>
        <dbReference type="PIRSR" id="PIRSR602401-1"/>
    </source>
</evidence>
<keyword evidence="10" id="KW-0812">Transmembrane</keyword>
<dbReference type="Proteomes" id="UP000775213">
    <property type="component" value="Unassembled WGS sequence"/>
</dbReference>